<keyword evidence="2" id="KW-1133">Transmembrane helix</keyword>
<dbReference type="Proteomes" id="UP000035880">
    <property type="component" value="Chromosome 3L"/>
</dbReference>
<feature type="compositionally biased region" description="Low complexity" evidence="1">
    <location>
        <begin position="89"/>
        <end position="104"/>
    </location>
</feature>
<feature type="compositionally biased region" description="Low complexity" evidence="1">
    <location>
        <begin position="45"/>
        <end position="80"/>
    </location>
</feature>
<reference evidence="3" key="1">
    <citation type="journal article" date="2013" name="Genome Res.">
        <title>A second-generation assembly of the Drosophila simulans genome provides new insights into patterns of lineage-specific divergence.</title>
        <authorList>
            <person name="Hu T.T."/>
            <person name="Eisen M.B."/>
            <person name="Thornton K.R."/>
            <person name="Andolfatto P."/>
        </authorList>
    </citation>
    <scope>NUCLEOTIDE SEQUENCE [LARGE SCALE GENOMIC DNA]</scope>
    <source>
        <strain evidence="3">W501</strain>
    </source>
</reference>
<dbReference type="GO" id="GO:0005886">
    <property type="term" value="C:plasma membrane"/>
    <property type="evidence" value="ECO:0007669"/>
    <property type="project" value="EnsemblMetazoa"/>
</dbReference>
<evidence type="ECO:0000256" key="1">
    <source>
        <dbReference type="SAM" id="MobiDB-lite"/>
    </source>
</evidence>
<evidence type="ECO:0000313" key="3">
    <source>
        <dbReference type="EMBL" id="KMZ00836.1"/>
    </source>
</evidence>
<dbReference type="OrthoDB" id="5976811at2759"/>
<protein>
    <submittedName>
        <fullName evidence="3">Uncharacterized protein, isoform D</fullName>
    </submittedName>
</protein>
<dbReference type="AlphaFoldDB" id="A0A0J9UQ97"/>
<reference evidence="3" key="2">
    <citation type="submission" date="2014-06" db="EMBL/GenBank/DDBJ databases">
        <authorList>
            <person name="Hu T."/>
            <person name="Eisen M.B."/>
            <person name="Thornton K.R."/>
            <person name="Andolfatto P."/>
        </authorList>
    </citation>
    <scope>NUCLEOTIDE SEQUENCE</scope>
    <source>
        <strain evidence="3">W501</strain>
    </source>
</reference>
<evidence type="ECO:0000256" key="2">
    <source>
        <dbReference type="SAM" id="Phobius"/>
    </source>
</evidence>
<dbReference type="GO" id="GO:0007099">
    <property type="term" value="P:centriole replication"/>
    <property type="evidence" value="ECO:0007669"/>
    <property type="project" value="EnsemblMetazoa"/>
</dbReference>
<dbReference type="Bgee" id="FBgn0183913">
    <property type="expression patterns" value="Expressed in female reproductive system and 3 other cell types or tissues"/>
</dbReference>
<keyword evidence="2" id="KW-0472">Membrane</keyword>
<proteinExistence type="predicted"/>
<accession>A0A0J9UQ97</accession>
<gene>
    <name evidence="3" type="primary">Dsim\GD12177</name>
    <name evidence="3" type="ORF">Dsimw501_GD12177</name>
</gene>
<keyword evidence="2" id="KW-0812">Transmembrane</keyword>
<reference evidence="3" key="3">
    <citation type="submission" date="2015-04" db="EMBL/GenBank/DDBJ databases">
        <authorList>
            <consortium name="FlyBase"/>
        </authorList>
    </citation>
    <scope>NUCLEOTIDE SEQUENCE</scope>
    <source>
        <strain evidence="3">W501</strain>
    </source>
</reference>
<sequence length="300" mass="32273">MHMRRWICHPYCCSVQSLFTVQQSRSGQGTVLSGLSGRAGSPITGESESSSSGWSSTVPTDTSDSVSDTSGSPNSPSTSSELVTPTPNTSDLSSSTEKTSTDSSYEQLGGFATSESPDLRTDSEEPDTSSSDSPTETTTNPTTSEASATSTVSSTSMELPTATEDGITKMDFNADDRTPQAIDEPTVILVNATNFISVVTDNPITNQPAVVAPESTSQIKDLSMEIQQITYPYAEVPQERIQTDWPLECVVIMGFVILLVSISLYAIVKRYSKSKKYHAIPLNPVRKLNETEKTKAEQKL</sequence>
<feature type="transmembrane region" description="Helical" evidence="2">
    <location>
        <begin position="245"/>
        <end position="268"/>
    </location>
</feature>
<dbReference type="EMBL" id="CM002912">
    <property type="protein sequence ID" value="KMZ00836.1"/>
    <property type="molecule type" value="Genomic_DNA"/>
</dbReference>
<name>A0A0J9UQ97_DROSI</name>
<organism evidence="3">
    <name type="scientific">Drosophila simulans</name>
    <name type="common">Fruit fly</name>
    <dbReference type="NCBI Taxonomy" id="7240"/>
    <lineage>
        <taxon>Eukaryota</taxon>
        <taxon>Metazoa</taxon>
        <taxon>Ecdysozoa</taxon>
        <taxon>Arthropoda</taxon>
        <taxon>Hexapoda</taxon>
        <taxon>Insecta</taxon>
        <taxon>Pterygota</taxon>
        <taxon>Neoptera</taxon>
        <taxon>Endopterygota</taxon>
        <taxon>Diptera</taxon>
        <taxon>Brachycera</taxon>
        <taxon>Muscomorpha</taxon>
        <taxon>Ephydroidea</taxon>
        <taxon>Drosophilidae</taxon>
        <taxon>Drosophila</taxon>
        <taxon>Sophophora</taxon>
    </lineage>
</organism>
<feature type="compositionally biased region" description="Low complexity" evidence="1">
    <location>
        <begin position="128"/>
        <end position="156"/>
    </location>
</feature>
<feature type="region of interest" description="Disordered" evidence="1">
    <location>
        <begin position="28"/>
        <end position="164"/>
    </location>
</feature>